<proteinExistence type="predicted"/>
<name>A0ABP5YMI8_9MICO</name>
<protein>
    <submittedName>
        <fullName evidence="1">Uncharacterized protein</fullName>
    </submittedName>
</protein>
<sequence>MRRLAEHGLLVDGRVGWFHGPTVPHGGRMPSADLPRPGWGPGRGRVCVALWSGLLGRSGLWCQAATACRSALSRALTSRA</sequence>
<gene>
    <name evidence="1" type="ORF">GCM10009858_19600</name>
</gene>
<comment type="caution">
    <text evidence="1">The sequence shown here is derived from an EMBL/GenBank/DDBJ whole genome shotgun (WGS) entry which is preliminary data.</text>
</comment>
<organism evidence="1 2">
    <name type="scientific">Terrabacter carboxydivorans</name>
    <dbReference type="NCBI Taxonomy" id="619730"/>
    <lineage>
        <taxon>Bacteria</taxon>
        <taxon>Bacillati</taxon>
        <taxon>Actinomycetota</taxon>
        <taxon>Actinomycetes</taxon>
        <taxon>Micrococcales</taxon>
        <taxon>Intrasporangiaceae</taxon>
        <taxon>Terrabacter</taxon>
    </lineage>
</organism>
<dbReference type="EMBL" id="BAAARE010000007">
    <property type="protein sequence ID" value="GAA2481893.1"/>
    <property type="molecule type" value="Genomic_DNA"/>
</dbReference>
<dbReference type="Proteomes" id="UP001500730">
    <property type="component" value="Unassembled WGS sequence"/>
</dbReference>
<reference evidence="2" key="1">
    <citation type="journal article" date="2019" name="Int. J. Syst. Evol. Microbiol.">
        <title>The Global Catalogue of Microorganisms (GCM) 10K type strain sequencing project: providing services to taxonomists for standard genome sequencing and annotation.</title>
        <authorList>
            <consortium name="The Broad Institute Genomics Platform"/>
            <consortium name="The Broad Institute Genome Sequencing Center for Infectious Disease"/>
            <person name="Wu L."/>
            <person name="Ma J."/>
        </authorList>
    </citation>
    <scope>NUCLEOTIDE SEQUENCE [LARGE SCALE GENOMIC DNA]</scope>
    <source>
        <strain evidence="2">JCM 16259</strain>
    </source>
</reference>
<accession>A0ABP5YMI8</accession>
<evidence type="ECO:0000313" key="1">
    <source>
        <dbReference type="EMBL" id="GAA2481893.1"/>
    </source>
</evidence>
<keyword evidence="2" id="KW-1185">Reference proteome</keyword>
<evidence type="ECO:0000313" key="2">
    <source>
        <dbReference type="Proteomes" id="UP001500730"/>
    </source>
</evidence>